<dbReference type="PANTHER" id="PTHR34978:SF3">
    <property type="entry name" value="SLR0241 PROTEIN"/>
    <property type="match status" value="1"/>
</dbReference>
<name>A0A1M5JHL4_9SPHI</name>
<dbReference type="Pfam" id="PF05569">
    <property type="entry name" value="Peptidase_M56"/>
    <property type="match status" value="1"/>
</dbReference>
<feature type="transmembrane region" description="Helical" evidence="2">
    <location>
        <begin position="83"/>
        <end position="101"/>
    </location>
</feature>
<dbReference type="InterPro" id="IPR008756">
    <property type="entry name" value="Peptidase_M56"/>
</dbReference>
<dbReference type="AlphaFoldDB" id="A0A1M5JHL4"/>
<feature type="domain" description="Peptidase M56" evidence="3">
    <location>
        <begin position="151"/>
        <end position="249"/>
    </location>
</feature>
<feature type="compositionally biased region" description="Pro residues" evidence="1">
    <location>
        <begin position="331"/>
        <end position="364"/>
    </location>
</feature>
<dbReference type="STRING" id="288992.SAMN04488522_105353"/>
<feature type="transmembrane region" description="Helical" evidence="2">
    <location>
        <begin position="36"/>
        <end position="55"/>
    </location>
</feature>
<organism evidence="4 5">
    <name type="scientific">Pedobacter caeni</name>
    <dbReference type="NCBI Taxonomy" id="288992"/>
    <lineage>
        <taxon>Bacteria</taxon>
        <taxon>Pseudomonadati</taxon>
        <taxon>Bacteroidota</taxon>
        <taxon>Sphingobacteriia</taxon>
        <taxon>Sphingobacteriales</taxon>
        <taxon>Sphingobacteriaceae</taxon>
        <taxon>Pedobacter</taxon>
    </lineage>
</organism>
<accession>A0A1M5JHL4</accession>
<feature type="transmembrane region" description="Helical" evidence="2">
    <location>
        <begin position="260"/>
        <end position="280"/>
    </location>
</feature>
<feature type="transmembrane region" description="Helical" evidence="2">
    <location>
        <begin position="6"/>
        <end position="24"/>
    </location>
</feature>
<dbReference type="Proteomes" id="UP000184287">
    <property type="component" value="Unassembled WGS sequence"/>
</dbReference>
<evidence type="ECO:0000259" key="3">
    <source>
        <dbReference type="Pfam" id="PF05569"/>
    </source>
</evidence>
<gene>
    <name evidence="4" type="ORF">SAMN04488522_105353</name>
</gene>
<keyword evidence="5" id="KW-1185">Reference proteome</keyword>
<dbReference type="CDD" id="cd07341">
    <property type="entry name" value="M56_BlaR1_MecR1_like"/>
    <property type="match status" value="1"/>
</dbReference>
<protein>
    <submittedName>
        <fullName evidence="4">BlaR1 peptidase M56</fullName>
    </submittedName>
</protein>
<dbReference type="EMBL" id="FQUQ01000005">
    <property type="protein sequence ID" value="SHG39895.1"/>
    <property type="molecule type" value="Genomic_DNA"/>
</dbReference>
<reference evidence="5" key="1">
    <citation type="submission" date="2016-11" db="EMBL/GenBank/DDBJ databases">
        <authorList>
            <person name="Varghese N."/>
            <person name="Submissions S."/>
        </authorList>
    </citation>
    <scope>NUCLEOTIDE SEQUENCE [LARGE SCALE GENOMIC DNA]</scope>
    <source>
        <strain evidence="5">DSM 16990</strain>
    </source>
</reference>
<proteinExistence type="predicted"/>
<feature type="compositionally biased region" description="Basic residues" evidence="1">
    <location>
        <begin position="310"/>
        <end position="319"/>
    </location>
</feature>
<evidence type="ECO:0000313" key="5">
    <source>
        <dbReference type="Proteomes" id="UP000184287"/>
    </source>
</evidence>
<dbReference type="InterPro" id="IPR052173">
    <property type="entry name" value="Beta-lactam_resp_regulator"/>
</dbReference>
<dbReference type="PANTHER" id="PTHR34978">
    <property type="entry name" value="POSSIBLE SENSOR-TRANSDUCER PROTEIN BLAR"/>
    <property type="match status" value="1"/>
</dbReference>
<evidence type="ECO:0000313" key="4">
    <source>
        <dbReference type="EMBL" id="SHG39895.1"/>
    </source>
</evidence>
<evidence type="ECO:0000256" key="1">
    <source>
        <dbReference type="SAM" id="MobiDB-lite"/>
    </source>
</evidence>
<sequence length="492" mass="55691">MNWLYYLLEANLYLALFYGCYRLLFHKETFYTLNRYFLISSTLLSFVLPLLQIGYLNRFFQDSGAAQIPATALVKPIAEQENLFYPVLTILYWLVVIFFSLKLGRGLYQIIALSRKTERHHDGEVVHISIEQGTAAFSFFNLLFIQPDAAGKETILKHEMVHIRQKHSLDILFFEIVQTLNWFNPISYLIKKDIKLLHEYIADELTTKEEIRKHDYALFLIRNSFGAEMKQLSNQIFNPSILKQRINMLNKEKSTGRARLKLLFALPLVGGMLLTSTVAFTKDYGLLDFYPDKMSSINSRDNVQDTIKKKEAKKNHRVPGAKVLKANSGYPAPPMPKSPPPPPPREPGTPPTPPREPGTPPAPPLKRLNKIKFPPPIVTPDRPVPKEKRKSKVKFPPPIVTFDQPKTSSKPVEVPSPPKKEPTVIIDGPAPESKLNSVSIKGNDTKEKPEEIKKVKVSGLTTVKAISKTSTITSVKLNNLAPLKTTSFRANP</sequence>
<keyword evidence="2" id="KW-0812">Transmembrane</keyword>
<keyword evidence="2" id="KW-1133">Transmembrane helix</keyword>
<evidence type="ECO:0000256" key="2">
    <source>
        <dbReference type="SAM" id="Phobius"/>
    </source>
</evidence>
<keyword evidence="2" id="KW-0472">Membrane</keyword>
<feature type="region of interest" description="Disordered" evidence="1">
    <location>
        <begin position="309"/>
        <end position="450"/>
    </location>
</feature>